<proteinExistence type="predicted"/>
<sequence>MTTWQDRQPQTRREARQSERSHEPDGQQNPQQNTLSRRAGTAEPTPGGETPQLVTPYTGVVDTVGPVVPEAQAAPRSDFDSLLARPPVPNYQANTFNGARIATQPTLSSGGPGTGASAVPVASNHVPAAAPQHEPRPSSFAPRPSTPEPPSQSQETTTRPEPALSDVVPERTLTRRELRAMLAAQEEEAAAGRKLDERPLSDSIGAVVPVAHPIAPAPDPASGPLLSDAPASAERAPEEDTPVPSQLPAGHWSLDIDVEDDADDQSFDQLLSRGVGAGGVPTTTNALILPSIPQQPGNPVPLTTGEVLVTGSIDLPRSMGQTGAHPGRIDSSMVDRLLDQVDESTPATNAQPIRASQAVSTHTSTRGVMTPPRRRGISVPTVLAITAAVLALGVLGLFIGGYIFKIF</sequence>
<comment type="caution">
    <text evidence="3">The sequence shown here is derived from an EMBL/GenBank/DDBJ whole genome shotgun (WGS) entry which is preliminary data.</text>
</comment>
<organism evidence="3 4">
    <name type="scientific">Luethyella okanaganae</name>
    <dbReference type="NCBI Taxonomy" id="69372"/>
    <lineage>
        <taxon>Bacteria</taxon>
        <taxon>Bacillati</taxon>
        <taxon>Actinomycetota</taxon>
        <taxon>Actinomycetes</taxon>
        <taxon>Micrococcales</taxon>
        <taxon>Microbacteriaceae</taxon>
        <taxon>Luethyella</taxon>
    </lineage>
</organism>
<evidence type="ECO:0000256" key="2">
    <source>
        <dbReference type="SAM" id="Phobius"/>
    </source>
</evidence>
<name>A0ABW1VEU6_9MICO</name>
<dbReference type="EMBL" id="JBHSTP010000001">
    <property type="protein sequence ID" value="MFC6355531.1"/>
    <property type="molecule type" value="Genomic_DNA"/>
</dbReference>
<gene>
    <name evidence="3" type="ORF">ACFQB0_05350</name>
</gene>
<keyword evidence="4" id="KW-1185">Reference proteome</keyword>
<dbReference type="Proteomes" id="UP001596306">
    <property type="component" value="Unassembled WGS sequence"/>
</dbReference>
<feature type="transmembrane region" description="Helical" evidence="2">
    <location>
        <begin position="382"/>
        <end position="404"/>
    </location>
</feature>
<feature type="region of interest" description="Disordered" evidence="1">
    <location>
        <begin position="102"/>
        <end position="181"/>
    </location>
</feature>
<evidence type="ECO:0000313" key="3">
    <source>
        <dbReference type="EMBL" id="MFC6355531.1"/>
    </source>
</evidence>
<keyword evidence="2" id="KW-1133">Transmembrane helix</keyword>
<reference evidence="4" key="1">
    <citation type="journal article" date="2019" name="Int. J. Syst. Evol. Microbiol.">
        <title>The Global Catalogue of Microorganisms (GCM) 10K type strain sequencing project: providing services to taxonomists for standard genome sequencing and annotation.</title>
        <authorList>
            <consortium name="The Broad Institute Genomics Platform"/>
            <consortium name="The Broad Institute Genome Sequencing Center for Infectious Disease"/>
            <person name="Wu L."/>
            <person name="Ma J."/>
        </authorList>
    </citation>
    <scope>NUCLEOTIDE SEQUENCE [LARGE SCALE GENOMIC DNA]</scope>
    <source>
        <strain evidence="4">CCUG 43304</strain>
    </source>
</reference>
<evidence type="ECO:0000313" key="4">
    <source>
        <dbReference type="Proteomes" id="UP001596306"/>
    </source>
</evidence>
<accession>A0ABW1VEU6</accession>
<feature type="compositionally biased region" description="Basic and acidic residues" evidence="1">
    <location>
        <begin position="168"/>
        <end position="179"/>
    </location>
</feature>
<feature type="region of interest" description="Disordered" evidence="1">
    <location>
        <begin position="212"/>
        <end position="248"/>
    </location>
</feature>
<keyword evidence="2" id="KW-0812">Transmembrane</keyword>
<protein>
    <submittedName>
        <fullName evidence="3">Uncharacterized protein</fullName>
    </submittedName>
</protein>
<feature type="region of interest" description="Disordered" evidence="1">
    <location>
        <begin position="1"/>
        <end position="58"/>
    </location>
</feature>
<feature type="compositionally biased region" description="Basic and acidic residues" evidence="1">
    <location>
        <begin position="9"/>
        <end position="25"/>
    </location>
</feature>
<feature type="compositionally biased region" description="Polar residues" evidence="1">
    <location>
        <begin position="26"/>
        <end position="36"/>
    </location>
</feature>
<dbReference type="RefSeq" id="WP_386728498.1">
    <property type="nucleotide sequence ID" value="NZ_JBHSTP010000001.1"/>
</dbReference>
<keyword evidence="2" id="KW-0472">Membrane</keyword>
<evidence type="ECO:0000256" key="1">
    <source>
        <dbReference type="SAM" id="MobiDB-lite"/>
    </source>
</evidence>